<name>A0A411HB99_9VIRU</name>
<proteinExistence type="predicted"/>
<accession>A0A411HB99</accession>
<evidence type="ECO:0000313" key="2">
    <source>
        <dbReference type="EMBL" id="QBB28643.1"/>
    </source>
</evidence>
<dbReference type="EMBL" id="MK439999">
    <property type="protein sequence ID" value="QBB28643.1"/>
    <property type="molecule type" value="Genomic_DNA"/>
</dbReference>
<keyword evidence="1" id="KW-1133">Transmembrane helix</keyword>
<protein>
    <submittedName>
        <fullName evidence="2">Uncharacterized protein</fullName>
    </submittedName>
</protein>
<keyword evidence="1" id="KW-0472">Membrane</keyword>
<evidence type="ECO:0000256" key="1">
    <source>
        <dbReference type="SAM" id="Phobius"/>
    </source>
</evidence>
<organism evidence="2 3">
    <name type="scientific">Homarus gammarus nudivirus</name>
    <dbReference type="NCBI Taxonomy" id="2509616"/>
    <lineage>
        <taxon>Viruses</taxon>
        <taxon>Viruses incertae sedis</taxon>
        <taxon>Naldaviricetes</taxon>
        <taxon>Lefavirales</taxon>
        <taxon>Nudiviridae</taxon>
        <taxon>Gammanudivirus</taxon>
        <taxon>Gammanudivirus hogammari</taxon>
    </lineage>
</organism>
<reference evidence="2" key="1">
    <citation type="journal article" date="2019" name="Sci. Rep.">
        <title>The first clawed lobster virus Homarus gammarus nudivirus (HgNV n. sp.) expands the diversity of the Nudiviridae.</title>
        <authorList>
            <person name="Holt C.C."/>
            <person name="Stone M."/>
            <person name="Bass D."/>
            <person name="Bateman K.S."/>
            <person name="van Aerle R."/>
            <person name="Daniels C.L."/>
            <person name="van der Giezen M."/>
            <person name="Ross S.H."/>
            <person name="Hooper C."/>
            <person name="Stentiford G.D."/>
        </authorList>
    </citation>
    <scope>NUCLEOTIDE SEQUENCE</scope>
    <source>
        <strain evidence="2">52S104HLG2</strain>
    </source>
</reference>
<sequence length="55" mass="6576">MTAIILYINLSYYANIFILYRPMCYIKTRKNENIDRILTLSEVLTMTNNIIMNKI</sequence>
<gene>
    <name evidence="2" type="ORF">HgNV_038</name>
</gene>
<keyword evidence="3" id="KW-1185">Reference proteome</keyword>
<evidence type="ECO:0000313" key="3">
    <source>
        <dbReference type="Proteomes" id="UP000682645"/>
    </source>
</evidence>
<keyword evidence="1" id="KW-0812">Transmembrane</keyword>
<feature type="transmembrane region" description="Helical" evidence="1">
    <location>
        <begin position="6"/>
        <end position="26"/>
    </location>
</feature>
<dbReference type="Proteomes" id="UP000682645">
    <property type="component" value="Segment"/>
</dbReference>